<reference evidence="2 3" key="1">
    <citation type="submission" date="2019-02" db="EMBL/GenBank/DDBJ databases">
        <title>Prokaryotic population dynamics and viral predation in marine succession experiment using metagenomics: the confinement effect.</title>
        <authorList>
            <person name="Haro-Moreno J.M."/>
            <person name="Rodriguez-Valera F."/>
            <person name="Lopez-Perez M."/>
        </authorList>
    </citation>
    <scope>NUCLEOTIDE SEQUENCE [LARGE SCALE GENOMIC DNA]</scope>
    <source>
        <strain evidence="2">MED-G157</strain>
    </source>
</reference>
<gene>
    <name evidence="2" type="ORF">EVA68_08380</name>
</gene>
<dbReference type="SUPFAM" id="SSF56601">
    <property type="entry name" value="beta-lactamase/transpeptidase-like"/>
    <property type="match status" value="1"/>
</dbReference>
<dbReference type="Gene3D" id="3.40.710.10">
    <property type="entry name" value="DD-peptidase/beta-lactamase superfamily"/>
    <property type="match status" value="1"/>
</dbReference>
<feature type="non-terminal residue" evidence="2">
    <location>
        <position position="1"/>
    </location>
</feature>
<evidence type="ECO:0000313" key="3">
    <source>
        <dbReference type="Proteomes" id="UP000316199"/>
    </source>
</evidence>
<accession>A0A520RX60</accession>
<evidence type="ECO:0000259" key="1">
    <source>
        <dbReference type="Pfam" id="PF00144"/>
    </source>
</evidence>
<dbReference type="InterPro" id="IPR052907">
    <property type="entry name" value="Beta-lactamase/esterase"/>
</dbReference>
<keyword evidence="2" id="KW-0378">Hydrolase</keyword>
<proteinExistence type="predicted"/>
<dbReference type="PANTHER" id="PTHR43319">
    <property type="entry name" value="BETA-LACTAMASE-RELATED"/>
    <property type="match status" value="1"/>
</dbReference>
<comment type="caution">
    <text evidence="2">The sequence shown here is derived from an EMBL/GenBank/DDBJ whole genome shotgun (WGS) entry which is preliminary data.</text>
</comment>
<dbReference type="PANTHER" id="PTHR43319:SF3">
    <property type="entry name" value="BETA-LACTAMASE-RELATED DOMAIN-CONTAINING PROTEIN"/>
    <property type="match status" value="1"/>
</dbReference>
<sequence>CCIFHEGKKVVDIWGGYINREMTVPWRSDTLINVYSSTKGMGSLCLAILVDDGLVDYNEKVITYWPEFGAEGKQDVTVAQLLSHQAGLCGVDQKLAVEDLYDFPKMVNLLAAQKPFWEPGTAVGYHAITWGYFPGELIRRITGKSLGSYFHEKVSDPLEADFFIGIPESQISRCGELIGPNRARKETKMQEPPRSAKFYDVALLNPSIAPYRDASSNAWRRAEIAGANGQANARGIATIYGALANGGDLDGDRIISSEAIAAATKIEVDGEIDNVTGTRVRCARGFMLNSENAHGPYPGSFGHGGAGGSLGFADPLNNVGFGYAMNQMQADVAAPSRSSKLVNSFYDCIASR</sequence>
<dbReference type="AlphaFoldDB" id="A0A520RX60"/>
<dbReference type="EMBL" id="SHAG01000060">
    <property type="protein sequence ID" value="RZO74819.1"/>
    <property type="molecule type" value="Genomic_DNA"/>
</dbReference>
<dbReference type="Proteomes" id="UP000316199">
    <property type="component" value="Unassembled WGS sequence"/>
</dbReference>
<dbReference type="InterPro" id="IPR012338">
    <property type="entry name" value="Beta-lactam/transpept-like"/>
</dbReference>
<dbReference type="GO" id="GO:0016787">
    <property type="term" value="F:hydrolase activity"/>
    <property type="evidence" value="ECO:0007669"/>
    <property type="project" value="UniProtKB-KW"/>
</dbReference>
<protein>
    <submittedName>
        <fullName evidence="2">Class A beta-lactamase-related serine hydrolase</fullName>
    </submittedName>
</protein>
<organism evidence="2 3">
    <name type="scientific">OM182 bacterium</name>
    <dbReference type="NCBI Taxonomy" id="2510334"/>
    <lineage>
        <taxon>Bacteria</taxon>
        <taxon>Pseudomonadati</taxon>
        <taxon>Pseudomonadota</taxon>
        <taxon>Gammaproteobacteria</taxon>
        <taxon>OMG group</taxon>
        <taxon>OM182 clade</taxon>
    </lineage>
</organism>
<evidence type="ECO:0000313" key="2">
    <source>
        <dbReference type="EMBL" id="RZO74819.1"/>
    </source>
</evidence>
<feature type="domain" description="Beta-lactamase-related" evidence="1">
    <location>
        <begin position="2"/>
        <end position="332"/>
    </location>
</feature>
<name>A0A520RX60_9GAMM</name>
<dbReference type="Pfam" id="PF00144">
    <property type="entry name" value="Beta-lactamase"/>
    <property type="match status" value="1"/>
</dbReference>
<dbReference type="InterPro" id="IPR001466">
    <property type="entry name" value="Beta-lactam-related"/>
</dbReference>